<accession>A0A822YB43</accession>
<dbReference type="AlphaFoldDB" id="A0A822YB43"/>
<gene>
    <name evidence="1" type="ORF">HUJ06_029713</name>
</gene>
<protein>
    <submittedName>
        <fullName evidence="1">Uncharacterized protein</fullName>
    </submittedName>
</protein>
<keyword evidence="2" id="KW-1185">Reference proteome</keyword>
<name>A0A822YB43_NELNU</name>
<dbReference type="Proteomes" id="UP000607653">
    <property type="component" value="Unassembled WGS sequence"/>
</dbReference>
<evidence type="ECO:0000313" key="1">
    <source>
        <dbReference type="EMBL" id="DAD28245.1"/>
    </source>
</evidence>
<organism evidence="1 2">
    <name type="scientific">Nelumbo nucifera</name>
    <name type="common">Sacred lotus</name>
    <dbReference type="NCBI Taxonomy" id="4432"/>
    <lineage>
        <taxon>Eukaryota</taxon>
        <taxon>Viridiplantae</taxon>
        <taxon>Streptophyta</taxon>
        <taxon>Embryophyta</taxon>
        <taxon>Tracheophyta</taxon>
        <taxon>Spermatophyta</taxon>
        <taxon>Magnoliopsida</taxon>
        <taxon>Proteales</taxon>
        <taxon>Nelumbonaceae</taxon>
        <taxon>Nelumbo</taxon>
    </lineage>
</organism>
<sequence length="28" mass="3465">MVQITLCAYIYFEIQRLLLDENHIQRLK</sequence>
<reference evidence="1 2" key="1">
    <citation type="journal article" date="2020" name="Mol. Biol. Evol.">
        <title>Distinct Expression and Methylation Patterns for Genes with Different Fates following a Single Whole-Genome Duplication in Flowering Plants.</title>
        <authorList>
            <person name="Shi T."/>
            <person name="Rahmani R.S."/>
            <person name="Gugger P.F."/>
            <person name="Wang M."/>
            <person name="Li H."/>
            <person name="Zhang Y."/>
            <person name="Li Z."/>
            <person name="Wang Q."/>
            <person name="Van de Peer Y."/>
            <person name="Marchal K."/>
            <person name="Chen J."/>
        </authorList>
    </citation>
    <scope>NUCLEOTIDE SEQUENCE [LARGE SCALE GENOMIC DNA]</scope>
    <source>
        <tissue evidence="1">Leaf</tissue>
    </source>
</reference>
<proteinExistence type="predicted"/>
<evidence type="ECO:0000313" key="2">
    <source>
        <dbReference type="Proteomes" id="UP000607653"/>
    </source>
</evidence>
<comment type="caution">
    <text evidence="1">The sequence shown here is derived from an EMBL/GenBank/DDBJ whole genome shotgun (WGS) entry which is preliminary data.</text>
</comment>
<dbReference type="EMBL" id="DUZY01000002">
    <property type="protein sequence ID" value="DAD28245.1"/>
    <property type="molecule type" value="Genomic_DNA"/>
</dbReference>